<dbReference type="OrthoDB" id="5702951at2"/>
<accession>A0A521CYQ1</accession>
<evidence type="ECO:0000256" key="1">
    <source>
        <dbReference type="SAM" id="Phobius"/>
    </source>
</evidence>
<organism evidence="2 3">
    <name type="scientific">Pedobacter westerhofensis</name>
    <dbReference type="NCBI Taxonomy" id="425512"/>
    <lineage>
        <taxon>Bacteria</taxon>
        <taxon>Pseudomonadati</taxon>
        <taxon>Bacteroidota</taxon>
        <taxon>Sphingobacteriia</taxon>
        <taxon>Sphingobacteriales</taxon>
        <taxon>Sphingobacteriaceae</taxon>
        <taxon>Pedobacter</taxon>
    </lineage>
</organism>
<dbReference type="EMBL" id="FXTN01000004">
    <property type="protein sequence ID" value="SMO64576.1"/>
    <property type="molecule type" value="Genomic_DNA"/>
</dbReference>
<keyword evidence="1" id="KW-1133">Transmembrane helix</keyword>
<name>A0A521CYQ1_9SPHI</name>
<protein>
    <recommendedName>
        <fullName evidence="4">DUF2931 family protein</fullName>
    </recommendedName>
</protein>
<gene>
    <name evidence="2" type="ORF">SAMN06265348_104316</name>
</gene>
<evidence type="ECO:0008006" key="4">
    <source>
        <dbReference type="Google" id="ProtNLM"/>
    </source>
</evidence>
<keyword evidence="1" id="KW-0472">Membrane</keyword>
<keyword evidence="3" id="KW-1185">Reference proteome</keyword>
<evidence type="ECO:0000313" key="3">
    <source>
        <dbReference type="Proteomes" id="UP000320300"/>
    </source>
</evidence>
<reference evidence="2 3" key="1">
    <citation type="submission" date="2017-05" db="EMBL/GenBank/DDBJ databases">
        <authorList>
            <person name="Varghese N."/>
            <person name="Submissions S."/>
        </authorList>
    </citation>
    <scope>NUCLEOTIDE SEQUENCE [LARGE SCALE GENOMIC DNA]</scope>
    <source>
        <strain evidence="2 3">DSM 19036</strain>
    </source>
</reference>
<keyword evidence="1" id="KW-0812">Transmembrane</keyword>
<dbReference type="AlphaFoldDB" id="A0A521CYQ1"/>
<sequence length="235" mass="26861">MYQLNSINKIYAAILMLLILATSVKIWKYKTWKRYYYTASFSSPASYPVHVHNGQLILEDGEIAYVGYNTVNDGNNFGWGYGDSNDPTRKERLPVKLVVQYASFRDQSFYSDTIPLPVDAIKKAFSTVNAKGISTDLYQKPSVNRLDFVIGIANKGNIIVWLRGENFEETLLKHKIAPHEPSGDETYDETRLTKSQYLKTVFWIDSAKLETFKAGLDKDASYIDTPSQFKIRLKQ</sequence>
<proteinExistence type="predicted"/>
<feature type="transmembrane region" description="Helical" evidence="1">
    <location>
        <begin position="6"/>
        <end position="27"/>
    </location>
</feature>
<dbReference type="RefSeq" id="WP_142528011.1">
    <property type="nucleotide sequence ID" value="NZ_CBCSJO010000001.1"/>
</dbReference>
<dbReference type="InterPro" id="IPR021326">
    <property type="entry name" value="DUF2931"/>
</dbReference>
<dbReference type="Pfam" id="PF11153">
    <property type="entry name" value="DUF2931"/>
    <property type="match status" value="1"/>
</dbReference>
<evidence type="ECO:0000313" key="2">
    <source>
        <dbReference type="EMBL" id="SMO64576.1"/>
    </source>
</evidence>
<dbReference type="Proteomes" id="UP000320300">
    <property type="component" value="Unassembled WGS sequence"/>
</dbReference>